<feature type="region of interest" description="Disordered" evidence="3">
    <location>
        <begin position="462"/>
        <end position="483"/>
    </location>
</feature>
<comment type="similarity">
    <text evidence="1 2">Belongs to the rad9 family.</text>
</comment>
<organism evidence="4 5">
    <name type="scientific">Drosophila busckii</name>
    <name type="common">Fruit fly</name>
    <dbReference type="NCBI Taxonomy" id="30019"/>
    <lineage>
        <taxon>Eukaryota</taxon>
        <taxon>Metazoa</taxon>
        <taxon>Ecdysozoa</taxon>
        <taxon>Arthropoda</taxon>
        <taxon>Hexapoda</taxon>
        <taxon>Insecta</taxon>
        <taxon>Pterygota</taxon>
        <taxon>Neoptera</taxon>
        <taxon>Endopterygota</taxon>
        <taxon>Diptera</taxon>
        <taxon>Brachycera</taxon>
        <taxon>Muscomorpha</taxon>
        <taxon>Ephydroidea</taxon>
        <taxon>Drosophilidae</taxon>
        <taxon>Drosophila</taxon>
    </lineage>
</organism>
<evidence type="ECO:0000256" key="3">
    <source>
        <dbReference type="SAM" id="MobiDB-lite"/>
    </source>
</evidence>
<dbReference type="OrthoDB" id="60092at2759"/>
<dbReference type="STRING" id="30019.A0A0M4EHB9"/>
<dbReference type="Proteomes" id="UP000494163">
    <property type="component" value="Chromosome 3R"/>
</dbReference>
<proteinExistence type="inferred from homology"/>
<dbReference type="GO" id="GO:0030896">
    <property type="term" value="C:checkpoint clamp complex"/>
    <property type="evidence" value="ECO:0007669"/>
    <property type="project" value="UniProtKB-UniRule"/>
</dbReference>
<feature type="compositionally biased region" description="Polar residues" evidence="3">
    <location>
        <begin position="343"/>
        <end position="367"/>
    </location>
</feature>
<dbReference type="InterPro" id="IPR046938">
    <property type="entry name" value="DNA_clamp_sf"/>
</dbReference>
<evidence type="ECO:0000313" key="4">
    <source>
        <dbReference type="EMBL" id="ALC45708.1"/>
    </source>
</evidence>
<feature type="compositionally biased region" description="Polar residues" evidence="3">
    <location>
        <begin position="278"/>
        <end position="299"/>
    </location>
</feature>
<gene>
    <name evidence="4" type="ORF">Dbus_chr3Rg458</name>
</gene>
<dbReference type="GO" id="GO:0006281">
    <property type="term" value="P:DNA repair"/>
    <property type="evidence" value="ECO:0007669"/>
    <property type="project" value="UniProtKB-UniRule"/>
</dbReference>
<dbReference type="Gene3D" id="3.70.10.10">
    <property type="match status" value="1"/>
</dbReference>
<evidence type="ECO:0000256" key="1">
    <source>
        <dbReference type="ARBA" id="ARBA00008494"/>
    </source>
</evidence>
<feature type="region of interest" description="Disordered" evidence="3">
    <location>
        <begin position="422"/>
        <end position="449"/>
    </location>
</feature>
<protein>
    <recommendedName>
        <fullName evidence="2">Cell cycle checkpoint control protein</fullName>
    </recommendedName>
</protein>
<dbReference type="Pfam" id="PF04139">
    <property type="entry name" value="Rad9"/>
    <property type="match status" value="1"/>
</dbReference>
<dbReference type="GO" id="GO:0031573">
    <property type="term" value="P:mitotic intra-S DNA damage checkpoint signaling"/>
    <property type="evidence" value="ECO:0007669"/>
    <property type="project" value="TreeGrafter"/>
</dbReference>
<accession>A0A0M4EHB9</accession>
<reference evidence="4 5" key="1">
    <citation type="submission" date="2015-08" db="EMBL/GenBank/DDBJ databases">
        <title>Ancestral chromatin configuration constrains chromatin evolution on differentiating sex chromosomes in Drosophila.</title>
        <authorList>
            <person name="Zhou Q."/>
            <person name="Bachtrog D."/>
        </authorList>
    </citation>
    <scope>NUCLEOTIDE SEQUENCE [LARGE SCALE GENOMIC DNA]</scope>
    <source>
        <tissue evidence="4">Whole larvae</tissue>
    </source>
</reference>
<name>A0A0M4EHB9_DROBS</name>
<dbReference type="GO" id="GO:0071479">
    <property type="term" value="P:cellular response to ionizing radiation"/>
    <property type="evidence" value="ECO:0007669"/>
    <property type="project" value="TreeGrafter"/>
</dbReference>
<dbReference type="GO" id="GO:0000076">
    <property type="term" value="P:DNA replication checkpoint signaling"/>
    <property type="evidence" value="ECO:0007669"/>
    <property type="project" value="TreeGrafter"/>
</dbReference>
<dbReference type="InterPro" id="IPR007268">
    <property type="entry name" value="Rad9/Ddc1"/>
</dbReference>
<dbReference type="PANTHER" id="PTHR15237:SF0">
    <property type="entry name" value="CELL CYCLE CHECKPOINT CONTROL PROTEIN"/>
    <property type="match status" value="1"/>
</dbReference>
<dbReference type="CDD" id="cd00577">
    <property type="entry name" value="PCNA"/>
    <property type="match status" value="1"/>
</dbReference>
<evidence type="ECO:0000313" key="5">
    <source>
        <dbReference type="Proteomes" id="UP000494163"/>
    </source>
</evidence>
<evidence type="ECO:0000256" key="2">
    <source>
        <dbReference type="PIRNR" id="PIRNR009303"/>
    </source>
</evidence>
<dbReference type="InterPro" id="IPR026584">
    <property type="entry name" value="Rad9"/>
</dbReference>
<keyword evidence="5" id="KW-1185">Reference proteome</keyword>
<dbReference type="SUPFAM" id="SSF55979">
    <property type="entry name" value="DNA clamp"/>
    <property type="match status" value="1"/>
</dbReference>
<dbReference type="PIRSF" id="PIRSF009303">
    <property type="entry name" value="Cell_cycle_RAD9"/>
    <property type="match status" value="1"/>
</dbReference>
<dbReference type="EMBL" id="CP012526">
    <property type="protein sequence ID" value="ALC45708.1"/>
    <property type="molecule type" value="Genomic_DNA"/>
</dbReference>
<dbReference type="AlphaFoldDB" id="A0A0M4EHB9"/>
<feature type="region of interest" description="Disordered" evidence="3">
    <location>
        <begin position="343"/>
        <end position="370"/>
    </location>
</feature>
<feature type="region of interest" description="Disordered" evidence="3">
    <location>
        <begin position="277"/>
        <end position="305"/>
    </location>
</feature>
<feature type="compositionally biased region" description="Polar residues" evidence="3">
    <location>
        <begin position="462"/>
        <end position="476"/>
    </location>
</feature>
<dbReference type="PANTHER" id="PTHR15237">
    <property type="entry name" value="DNA REPAIR PROTEIN RAD9"/>
    <property type="match status" value="1"/>
</dbReference>
<sequence length="483" mass="53468">MECSLEGSNARIIAKAIQSLSKVGKELFIEADSDGLQMRTINSTQSAMGSMRFHRSMFNTFYLPPGGDCTCKITMKACLGVFRNMKQVEHCELKVLANRTKFQVKLRCKLETMKQALISIVDEQNITTAVAADNSPNIIRGDHKLFMEISNSFNSAEEELTLEAQTDSLTAKNYVEGARVNDKFMRSQLKLKPTEFEHYQVAQGGTVITFCIKEFRAFLLFAEALNAELTLEFDDAGSPFFVKIQKHREIECLLILSTLSPEDVSFSEDYCQREMSVHEQSNGAQKRKSSTPGAGSALQQKRHMATMETTLSSTDGDASLFQFPERPARTANANSSVRRAANETNLNSTANASQTQTRQPHSGSHTDVPSIPQARLLLEGDTVDLADSEADEEALLLAAADAAEASQPTSIEVCFFNTEDVPSTQVPSQAADENDDDEIIPQSPERDNNKMRTIFSRCFQNTYVPREPSPNSQIYAANSDAED</sequence>
<dbReference type="OMA" id="FEVFDMP"/>